<keyword evidence="2" id="KW-1185">Reference proteome</keyword>
<dbReference type="Proteomes" id="UP000015104">
    <property type="component" value="Unassembled WGS sequence"/>
</dbReference>
<dbReference type="EMBL" id="CAEY01000115">
    <property type="status" value="NOT_ANNOTATED_CDS"/>
    <property type="molecule type" value="Genomic_DNA"/>
</dbReference>
<evidence type="ECO:0000313" key="2">
    <source>
        <dbReference type="Proteomes" id="UP000015104"/>
    </source>
</evidence>
<accession>T1KJ17</accession>
<reference evidence="2" key="1">
    <citation type="submission" date="2011-08" db="EMBL/GenBank/DDBJ databases">
        <authorList>
            <person name="Rombauts S."/>
        </authorList>
    </citation>
    <scope>NUCLEOTIDE SEQUENCE</scope>
    <source>
        <strain evidence="2">London</strain>
    </source>
</reference>
<dbReference type="EnsemblMetazoa" id="tetur12g03400.1">
    <property type="protein sequence ID" value="tetur12g03400.1"/>
    <property type="gene ID" value="tetur12g03400"/>
</dbReference>
<organism evidence="1 2">
    <name type="scientific">Tetranychus urticae</name>
    <name type="common">Two-spotted spider mite</name>
    <dbReference type="NCBI Taxonomy" id="32264"/>
    <lineage>
        <taxon>Eukaryota</taxon>
        <taxon>Metazoa</taxon>
        <taxon>Ecdysozoa</taxon>
        <taxon>Arthropoda</taxon>
        <taxon>Chelicerata</taxon>
        <taxon>Arachnida</taxon>
        <taxon>Acari</taxon>
        <taxon>Acariformes</taxon>
        <taxon>Trombidiformes</taxon>
        <taxon>Prostigmata</taxon>
        <taxon>Eleutherengona</taxon>
        <taxon>Raphignathae</taxon>
        <taxon>Tetranychoidea</taxon>
        <taxon>Tetranychidae</taxon>
        <taxon>Tetranychus</taxon>
    </lineage>
</organism>
<protein>
    <submittedName>
        <fullName evidence="1">Uncharacterized protein</fullName>
    </submittedName>
</protein>
<dbReference type="AlphaFoldDB" id="T1KJ17"/>
<evidence type="ECO:0000313" key="1">
    <source>
        <dbReference type="EnsemblMetazoa" id="tetur12g03400.1"/>
    </source>
</evidence>
<name>T1KJ17_TETUR</name>
<dbReference type="HOGENOM" id="CLU_3427044_0_0_1"/>
<proteinExistence type="predicted"/>
<sequence length="21" mass="2634">MPLGRRFLLEWLNKLIWGNYN</sequence>
<reference evidence="1" key="2">
    <citation type="submission" date="2015-06" db="UniProtKB">
        <authorList>
            <consortium name="EnsemblMetazoa"/>
        </authorList>
    </citation>
    <scope>IDENTIFICATION</scope>
</reference>